<dbReference type="InterPro" id="IPR050121">
    <property type="entry name" value="Cytochrome_P450_monoxygenase"/>
</dbReference>
<evidence type="ECO:0000256" key="4">
    <source>
        <dbReference type="ARBA" id="ARBA00022617"/>
    </source>
</evidence>
<dbReference type="STRING" id="930090.W6YR31"/>
<dbReference type="GO" id="GO:0016705">
    <property type="term" value="F:oxidoreductase activity, acting on paired donors, with incorporation or reduction of molecular oxygen"/>
    <property type="evidence" value="ECO:0007669"/>
    <property type="project" value="InterPro"/>
</dbReference>
<evidence type="ECO:0000256" key="9">
    <source>
        <dbReference type="PIRSR" id="PIRSR602401-1"/>
    </source>
</evidence>
<evidence type="ECO:0000256" key="2">
    <source>
        <dbReference type="ARBA" id="ARBA00005179"/>
    </source>
</evidence>
<organism evidence="11 12">
    <name type="scientific">Bipolaris oryzae ATCC 44560</name>
    <dbReference type="NCBI Taxonomy" id="930090"/>
    <lineage>
        <taxon>Eukaryota</taxon>
        <taxon>Fungi</taxon>
        <taxon>Dikarya</taxon>
        <taxon>Ascomycota</taxon>
        <taxon>Pezizomycotina</taxon>
        <taxon>Dothideomycetes</taxon>
        <taxon>Pleosporomycetidae</taxon>
        <taxon>Pleosporales</taxon>
        <taxon>Pleosporineae</taxon>
        <taxon>Pleosporaceae</taxon>
        <taxon>Bipolaris</taxon>
    </lineage>
</organism>
<dbReference type="InterPro" id="IPR036396">
    <property type="entry name" value="Cyt_P450_sf"/>
</dbReference>
<keyword evidence="10" id="KW-0812">Transmembrane</keyword>
<dbReference type="eggNOG" id="KOG0158">
    <property type="taxonomic scope" value="Eukaryota"/>
</dbReference>
<dbReference type="PRINTS" id="PR00385">
    <property type="entry name" value="P450"/>
</dbReference>
<evidence type="ECO:0000313" key="12">
    <source>
        <dbReference type="Proteomes" id="UP000054032"/>
    </source>
</evidence>
<evidence type="ECO:0000256" key="8">
    <source>
        <dbReference type="ARBA" id="ARBA00023033"/>
    </source>
</evidence>
<keyword evidence="5 9" id="KW-0479">Metal-binding</keyword>
<dbReference type="Gene3D" id="1.10.630.10">
    <property type="entry name" value="Cytochrome P450"/>
    <property type="match status" value="1"/>
</dbReference>
<dbReference type="OrthoDB" id="3727344at2759"/>
<dbReference type="AlphaFoldDB" id="W6YR31"/>
<feature type="binding site" description="axial binding residue" evidence="9">
    <location>
        <position position="459"/>
    </location>
    <ligand>
        <name>heme</name>
        <dbReference type="ChEBI" id="CHEBI:30413"/>
    </ligand>
    <ligandPart>
        <name>Fe</name>
        <dbReference type="ChEBI" id="CHEBI:18248"/>
    </ligandPart>
</feature>
<comment type="similarity">
    <text evidence="3">Belongs to the cytochrome P450 family.</text>
</comment>
<dbReference type="InterPro" id="IPR001128">
    <property type="entry name" value="Cyt_P450"/>
</dbReference>
<dbReference type="GO" id="GO:0020037">
    <property type="term" value="F:heme binding"/>
    <property type="evidence" value="ECO:0007669"/>
    <property type="project" value="InterPro"/>
</dbReference>
<dbReference type="EMBL" id="KI964081">
    <property type="protein sequence ID" value="EUC41907.1"/>
    <property type="molecule type" value="Genomic_DNA"/>
</dbReference>
<keyword evidence="6" id="KW-0560">Oxidoreductase</keyword>
<dbReference type="GO" id="GO:0004497">
    <property type="term" value="F:monooxygenase activity"/>
    <property type="evidence" value="ECO:0007669"/>
    <property type="project" value="UniProtKB-KW"/>
</dbReference>
<accession>W6YR31</accession>
<keyword evidence="4 9" id="KW-0349">Heme</keyword>
<dbReference type="RefSeq" id="XP_007691573.1">
    <property type="nucleotide sequence ID" value="XM_007693383.1"/>
</dbReference>
<dbReference type="KEGG" id="bor:COCMIDRAFT_29400"/>
<keyword evidence="10" id="KW-1133">Transmembrane helix</keyword>
<dbReference type="GeneID" id="19121498"/>
<dbReference type="PANTHER" id="PTHR24305">
    <property type="entry name" value="CYTOCHROME P450"/>
    <property type="match status" value="1"/>
</dbReference>
<evidence type="ECO:0000256" key="10">
    <source>
        <dbReference type="SAM" id="Phobius"/>
    </source>
</evidence>
<evidence type="ECO:0000256" key="5">
    <source>
        <dbReference type="ARBA" id="ARBA00022723"/>
    </source>
</evidence>
<evidence type="ECO:0000256" key="7">
    <source>
        <dbReference type="ARBA" id="ARBA00023004"/>
    </source>
</evidence>
<dbReference type="PANTHER" id="PTHR24305:SF162">
    <property type="entry name" value="P450, PUTATIVE (EUROFUNG)-RELATED"/>
    <property type="match status" value="1"/>
</dbReference>
<keyword evidence="10" id="KW-0472">Membrane</keyword>
<dbReference type="SUPFAM" id="SSF48264">
    <property type="entry name" value="Cytochrome P450"/>
    <property type="match status" value="1"/>
</dbReference>
<gene>
    <name evidence="11" type="ORF">COCMIDRAFT_29400</name>
</gene>
<reference evidence="11 12" key="1">
    <citation type="journal article" date="2013" name="PLoS Genet.">
        <title>Comparative genome structure, secondary metabolite, and effector coding capacity across Cochliobolus pathogens.</title>
        <authorList>
            <person name="Condon B.J."/>
            <person name="Leng Y."/>
            <person name="Wu D."/>
            <person name="Bushley K.E."/>
            <person name="Ohm R.A."/>
            <person name="Otillar R."/>
            <person name="Martin J."/>
            <person name="Schackwitz W."/>
            <person name="Grimwood J."/>
            <person name="MohdZainudin N."/>
            <person name="Xue C."/>
            <person name="Wang R."/>
            <person name="Manning V.A."/>
            <person name="Dhillon B."/>
            <person name="Tu Z.J."/>
            <person name="Steffenson B.J."/>
            <person name="Salamov A."/>
            <person name="Sun H."/>
            <person name="Lowry S."/>
            <person name="LaButti K."/>
            <person name="Han J."/>
            <person name="Copeland A."/>
            <person name="Lindquist E."/>
            <person name="Barry K."/>
            <person name="Schmutz J."/>
            <person name="Baker S.E."/>
            <person name="Ciuffetti L.M."/>
            <person name="Grigoriev I.V."/>
            <person name="Zhong S."/>
            <person name="Turgeon B.G."/>
        </authorList>
    </citation>
    <scope>NUCLEOTIDE SEQUENCE [LARGE SCALE GENOMIC DNA]</scope>
    <source>
        <strain evidence="11 12">ATCC 44560</strain>
    </source>
</reference>
<evidence type="ECO:0000256" key="3">
    <source>
        <dbReference type="ARBA" id="ARBA00010617"/>
    </source>
</evidence>
<evidence type="ECO:0000313" key="11">
    <source>
        <dbReference type="EMBL" id="EUC41907.1"/>
    </source>
</evidence>
<dbReference type="GO" id="GO:0005506">
    <property type="term" value="F:iron ion binding"/>
    <property type="evidence" value="ECO:0007669"/>
    <property type="project" value="InterPro"/>
</dbReference>
<comment type="cofactor">
    <cofactor evidence="1 9">
        <name>heme</name>
        <dbReference type="ChEBI" id="CHEBI:30413"/>
    </cofactor>
</comment>
<name>W6YR31_COCMI</name>
<keyword evidence="8" id="KW-0503">Monooxygenase</keyword>
<proteinExistence type="inferred from homology"/>
<sequence>MGATLSSMNAIDTQSIAVVFFGLLSSWHLGNIVYNLFFHPLKRIPGPFLARCSPIFMIRVLHRRRLNTIIADLHSKFGPVVRIGPNELSFSTVNAQKKIYNSSNNNINTYFTKQWTVQEQAENLLLVGTNIITTHDKELHRKLKRGIEPAFTPNALKDQEPLIQQHVRGMIGRLDEIVQKPGQVTNIGDVISASVWELVSDLSFGDTLTGNGRIMFDYFINNANSVMAAYDLYDYLFPFGSWVLPSLMKPLGKLLQSFPYASTTTGHVVSASTLRNCLQRQHERRDFMTAILDHCAQTGFHLSDDELVQNSSILFLAGYGTTAMTMTATFYQLLRNPQYMAAVQSELRNAFPSQESITADGLAKLRYLPSIVFETLRLMPPINTRFADRTCPGTEINGIYIPKGTVVSANVFSMQRMPEYWAEPLSFRPERWFDNGPGTLFEYDNREAYKPFLSGTRGCIGKEMAYQTLRISLGHSLYRYDYTMVNTDLDWDRDVPSAVSFQRFKCVQVNVHPRKS</sequence>
<protein>
    <recommendedName>
        <fullName evidence="13">Cytochrome P450</fullName>
    </recommendedName>
</protein>
<dbReference type="Pfam" id="PF00067">
    <property type="entry name" value="p450"/>
    <property type="match status" value="1"/>
</dbReference>
<keyword evidence="12" id="KW-1185">Reference proteome</keyword>
<keyword evidence="7 9" id="KW-0408">Iron</keyword>
<dbReference type="HOGENOM" id="CLU_001570_14_11_1"/>
<feature type="transmembrane region" description="Helical" evidence="10">
    <location>
        <begin position="15"/>
        <end position="37"/>
    </location>
</feature>
<evidence type="ECO:0008006" key="13">
    <source>
        <dbReference type="Google" id="ProtNLM"/>
    </source>
</evidence>
<evidence type="ECO:0000256" key="1">
    <source>
        <dbReference type="ARBA" id="ARBA00001971"/>
    </source>
</evidence>
<dbReference type="PRINTS" id="PR00463">
    <property type="entry name" value="EP450I"/>
</dbReference>
<dbReference type="Proteomes" id="UP000054032">
    <property type="component" value="Unassembled WGS sequence"/>
</dbReference>
<dbReference type="InterPro" id="IPR002401">
    <property type="entry name" value="Cyt_P450_E_grp-I"/>
</dbReference>
<comment type="pathway">
    <text evidence="2">Secondary metabolite biosynthesis.</text>
</comment>
<evidence type="ECO:0000256" key="6">
    <source>
        <dbReference type="ARBA" id="ARBA00023002"/>
    </source>
</evidence>